<comment type="catalytic activity">
    <reaction evidence="3">
        <text>[protein]-L-glutamate 5-O-methyl ester + H2O = L-glutamyl-[protein] + methanol + H(+)</text>
        <dbReference type="Rhea" id="RHEA:23236"/>
        <dbReference type="Rhea" id="RHEA-COMP:10208"/>
        <dbReference type="Rhea" id="RHEA-COMP:10311"/>
        <dbReference type="ChEBI" id="CHEBI:15377"/>
        <dbReference type="ChEBI" id="CHEBI:15378"/>
        <dbReference type="ChEBI" id="CHEBI:17790"/>
        <dbReference type="ChEBI" id="CHEBI:29973"/>
        <dbReference type="ChEBI" id="CHEBI:82795"/>
        <dbReference type="EC" id="3.1.1.61"/>
    </reaction>
</comment>
<dbReference type="PANTHER" id="PTHR42872:SF6">
    <property type="entry name" value="PROTEIN-GLUTAMATE METHYLESTERASE_PROTEIN-GLUTAMINE GLUTAMINASE"/>
    <property type="match status" value="1"/>
</dbReference>
<dbReference type="InterPro" id="IPR035909">
    <property type="entry name" value="CheB_C"/>
</dbReference>
<dbReference type="EC" id="3.1.1.61" evidence="2"/>
<dbReference type="GO" id="GO:0008984">
    <property type="term" value="F:protein-glutamate methylesterase activity"/>
    <property type="evidence" value="ECO:0007669"/>
    <property type="project" value="UniProtKB-EC"/>
</dbReference>
<keyword evidence="4" id="KW-0145">Chemotaxis</keyword>
<keyword evidence="1 4" id="KW-0378">Hydrolase</keyword>
<dbReference type="GO" id="GO:0006935">
    <property type="term" value="P:chemotaxis"/>
    <property type="evidence" value="ECO:0007669"/>
    <property type="project" value="UniProtKB-UniRule"/>
</dbReference>
<evidence type="ECO:0000313" key="7">
    <source>
        <dbReference type="Proteomes" id="UP000216446"/>
    </source>
</evidence>
<dbReference type="InParanoid" id="A0A259TWR7"/>
<dbReference type="PANTHER" id="PTHR42872">
    <property type="entry name" value="PROTEIN-GLUTAMATE METHYLESTERASE/PROTEIN-GLUTAMINE GLUTAMINASE"/>
    <property type="match status" value="1"/>
</dbReference>
<dbReference type="AlphaFoldDB" id="A0A259TWR7"/>
<dbReference type="Proteomes" id="UP000216446">
    <property type="component" value="Unassembled WGS sequence"/>
</dbReference>
<evidence type="ECO:0000259" key="5">
    <source>
        <dbReference type="PROSITE" id="PS50122"/>
    </source>
</evidence>
<dbReference type="GO" id="GO:0005737">
    <property type="term" value="C:cytoplasm"/>
    <property type="evidence" value="ECO:0007669"/>
    <property type="project" value="InterPro"/>
</dbReference>
<comment type="caution">
    <text evidence="6">The sequence shown here is derived from an EMBL/GenBank/DDBJ whole genome shotgun (WGS) entry which is preliminary data.</text>
</comment>
<dbReference type="SUPFAM" id="SSF52738">
    <property type="entry name" value="Methylesterase CheB, C-terminal domain"/>
    <property type="match status" value="1"/>
</dbReference>
<dbReference type="PIRSF" id="PIRSF036461">
    <property type="entry name" value="Chmtx_methlestr"/>
    <property type="match status" value="1"/>
</dbReference>
<gene>
    <name evidence="6" type="ORF">BSZ36_03925</name>
</gene>
<dbReference type="InterPro" id="IPR000673">
    <property type="entry name" value="Sig_transdc_resp-reg_Me-estase"/>
</dbReference>
<name>A0A259TWR7_9BACT</name>
<keyword evidence="7" id="KW-1185">Reference proteome</keyword>
<organism evidence="6 7">
    <name type="scientific">Rubricoccus marinus</name>
    <dbReference type="NCBI Taxonomy" id="716817"/>
    <lineage>
        <taxon>Bacteria</taxon>
        <taxon>Pseudomonadati</taxon>
        <taxon>Rhodothermota</taxon>
        <taxon>Rhodothermia</taxon>
        <taxon>Rhodothermales</taxon>
        <taxon>Rubricoccaceae</taxon>
        <taxon>Rubricoccus</taxon>
    </lineage>
</organism>
<dbReference type="EMBL" id="MQWB01000001">
    <property type="protein sequence ID" value="OZC02209.1"/>
    <property type="molecule type" value="Genomic_DNA"/>
</dbReference>
<accession>A0A259TWR7</accession>
<dbReference type="FunCoup" id="A0A259TWR7">
    <property type="interactions" value="257"/>
</dbReference>
<dbReference type="Gene3D" id="3.40.50.180">
    <property type="entry name" value="Methylesterase CheB, C-terminal domain"/>
    <property type="match status" value="1"/>
</dbReference>
<feature type="active site" evidence="4">
    <location>
        <position position="40"/>
    </location>
</feature>
<dbReference type="OrthoDB" id="1524092at2"/>
<protein>
    <recommendedName>
        <fullName evidence="2">protein-glutamate methylesterase</fullName>
        <ecNumber evidence="2">3.1.1.61</ecNumber>
    </recommendedName>
</protein>
<dbReference type="Pfam" id="PF01339">
    <property type="entry name" value="CheB_methylest"/>
    <property type="match status" value="1"/>
</dbReference>
<dbReference type="CDD" id="cd16433">
    <property type="entry name" value="CheB"/>
    <property type="match status" value="1"/>
</dbReference>
<proteinExistence type="predicted"/>
<dbReference type="GO" id="GO:0000156">
    <property type="term" value="F:phosphorelay response regulator activity"/>
    <property type="evidence" value="ECO:0007669"/>
    <property type="project" value="InterPro"/>
</dbReference>
<dbReference type="RefSeq" id="WP_094546220.1">
    <property type="nucleotide sequence ID" value="NZ_MQWB01000001.1"/>
</dbReference>
<dbReference type="InterPro" id="IPR011247">
    <property type="entry name" value="Chemotax_prot-Glu_Me-esterase"/>
</dbReference>
<evidence type="ECO:0000256" key="1">
    <source>
        <dbReference type="ARBA" id="ARBA00022801"/>
    </source>
</evidence>
<feature type="domain" description="CheB-type methylesterase" evidence="5">
    <location>
        <begin position="2"/>
        <end position="190"/>
    </location>
</feature>
<feature type="active site" evidence="4">
    <location>
        <position position="13"/>
    </location>
</feature>
<evidence type="ECO:0000256" key="4">
    <source>
        <dbReference type="PROSITE-ProRule" id="PRU00050"/>
    </source>
</evidence>
<evidence type="ECO:0000313" key="6">
    <source>
        <dbReference type="EMBL" id="OZC02209.1"/>
    </source>
</evidence>
<evidence type="ECO:0000256" key="3">
    <source>
        <dbReference type="ARBA" id="ARBA00048267"/>
    </source>
</evidence>
<feature type="active site" evidence="4">
    <location>
        <position position="132"/>
    </location>
</feature>
<sequence>MPVPDRLVAIGASAGGVEALANFLVQLDADFVAPIVVVLHVGATASGEFVRALDRSGPLAVTLAKDGEPLLGGHVYVAPPDHHLLVSGRTCVVAHGPKENRSRPAIDPLFRSAAVAYGPGALGVLLTGYLDDGVAGLGAILRMGGTAIVQDPADADFPDLPRNALARLTVDHVLPVLKMGPVVRRLIAAPMPAEPAHDDTREGLVAETKISTEAESHVAREERLGDLAPYACPECHGPLWKLDDPDVRRFRCHVGHAYTETTLADAQADATERALWAALRSLEERANLLSSMNEDARERGMGIGGFEERAAQAREHADQLRSLLLQGQ</sequence>
<reference evidence="6 7" key="1">
    <citation type="submission" date="2016-11" db="EMBL/GenBank/DDBJ databases">
        <title>Study of marine rhodopsin-containing bacteria.</title>
        <authorList>
            <person name="Yoshizawa S."/>
            <person name="Kumagai Y."/>
            <person name="Kogure K."/>
        </authorList>
    </citation>
    <scope>NUCLEOTIDE SEQUENCE [LARGE SCALE GENOMIC DNA]</scope>
    <source>
        <strain evidence="6 7">SG-29</strain>
    </source>
</reference>
<evidence type="ECO:0000256" key="2">
    <source>
        <dbReference type="ARBA" id="ARBA00039140"/>
    </source>
</evidence>
<dbReference type="PROSITE" id="PS50122">
    <property type="entry name" value="CHEB"/>
    <property type="match status" value="1"/>
</dbReference>